<sequence>MVKALLQDLPEIGTKRTDYIYDLISGKVNAVIYQGGHEDQLIHRYRYDADNRIEEVMSSTDGFVWSTDATYFYYPHGPLARVELGEYNVQGLDYYYTLQGWLKGVNTPYIGDPGGDGENGLRTGGDAMAFSLGYYQDDYTPIGSGITLSDTRDNLWTRYQEDRGTTEAKGLYNEDRPLRNDPFGSF</sequence>
<protein>
    <recommendedName>
        <fullName evidence="4">YD repeat-containing protein</fullName>
    </recommendedName>
</protein>
<dbReference type="OrthoDB" id="976756at2"/>
<feature type="compositionally biased region" description="Basic and acidic residues" evidence="1">
    <location>
        <begin position="167"/>
        <end position="179"/>
    </location>
</feature>
<proteinExistence type="predicted"/>
<dbReference type="RefSeq" id="WP_073094000.1">
    <property type="nucleotide sequence ID" value="NZ_FRCY01000004.1"/>
</dbReference>
<evidence type="ECO:0000313" key="2">
    <source>
        <dbReference type="EMBL" id="SHM88287.1"/>
    </source>
</evidence>
<gene>
    <name evidence="2" type="ORF">SAMN04488057_104213</name>
</gene>
<organism evidence="2 3">
    <name type="scientific">Cyclobacterium lianum</name>
    <dbReference type="NCBI Taxonomy" id="388280"/>
    <lineage>
        <taxon>Bacteria</taxon>
        <taxon>Pseudomonadati</taxon>
        <taxon>Bacteroidota</taxon>
        <taxon>Cytophagia</taxon>
        <taxon>Cytophagales</taxon>
        <taxon>Cyclobacteriaceae</taxon>
        <taxon>Cyclobacterium</taxon>
    </lineage>
</organism>
<accession>A0A1M7MBZ1</accession>
<evidence type="ECO:0000256" key="1">
    <source>
        <dbReference type="SAM" id="MobiDB-lite"/>
    </source>
</evidence>
<evidence type="ECO:0008006" key="4">
    <source>
        <dbReference type="Google" id="ProtNLM"/>
    </source>
</evidence>
<dbReference type="STRING" id="388280.SAMN04488057_104213"/>
<dbReference type="EMBL" id="FRCY01000004">
    <property type="protein sequence ID" value="SHM88287.1"/>
    <property type="molecule type" value="Genomic_DNA"/>
</dbReference>
<evidence type="ECO:0000313" key="3">
    <source>
        <dbReference type="Proteomes" id="UP000184513"/>
    </source>
</evidence>
<feature type="region of interest" description="Disordered" evidence="1">
    <location>
        <begin position="167"/>
        <end position="186"/>
    </location>
</feature>
<name>A0A1M7MBZ1_9BACT</name>
<keyword evidence="3" id="KW-1185">Reference proteome</keyword>
<reference evidence="2 3" key="1">
    <citation type="submission" date="2016-11" db="EMBL/GenBank/DDBJ databases">
        <authorList>
            <person name="Jaros S."/>
            <person name="Januszkiewicz K."/>
            <person name="Wedrychowicz H."/>
        </authorList>
    </citation>
    <scope>NUCLEOTIDE SEQUENCE [LARGE SCALE GENOMIC DNA]</scope>
    <source>
        <strain evidence="2 3">CGMCC 1.6102</strain>
    </source>
</reference>
<dbReference type="AlphaFoldDB" id="A0A1M7MBZ1"/>
<dbReference type="Proteomes" id="UP000184513">
    <property type="component" value="Unassembled WGS sequence"/>
</dbReference>